<dbReference type="CDD" id="cd15799">
    <property type="entry name" value="PMEI-like_4"/>
    <property type="match status" value="1"/>
</dbReference>
<dbReference type="STRING" id="3914.A0A0L9V3P5"/>
<dbReference type="EMBL" id="CM003378">
    <property type="protein sequence ID" value="KOM49695.1"/>
    <property type="molecule type" value="Genomic_DNA"/>
</dbReference>
<evidence type="ECO:0000256" key="1">
    <source>
        <dbReference type="SAM" id="MobiDB-lite"/>
    </source>
</evidence>
<dbReference type="Gramene" id="KOM49695">
    <property type="protein sequence ID" value="KOM49695"/>
    <property type="gene ID" value="LR48_Vigan08g052200"/>
</dbReference>
<organism evidence="4 5">
    <name type="scientific">Phaseolus angularis</name>
    <name type="common">Azuki bean</name>
    <name type="synonym">Vigna angularis</name>
    <dbReference type="NCBI Taxonomy" id="3914"/>
    <lineage>
        <taxon>Eukaryota</taxon>
        <taxon>Viridiplantae</taxon>
        <taxon>Streptophyta</taxon>
        <taxon>Embryophyta</taxon>
        <taxon>Tracheophyta</taxon>
        <taxon>Spermatophyta</taxon>
        <taxon>Magnoliopsida</taxon>
        <taxon>eudicotyledons</taxon>
        <taxon>Gunneridae</taxon>
        <taxon>Pentapetalae</taxon>
        <taxon>rosids</taxon>
        <taxon>fabids</taxon>
        <taxon>Fabales</taxon>
        <taxon>Fabaceae</taxon>
        <taxon>Papilionoideae</taxon>
        <taxon>50 kb inversion clade</taxon>
        <taxon>NPAAA clade</taxon>
        <taxon>indigoferoid/millettioid clade</taxon>
        <taxon>Phaseoleae</taxon>
        <taxon>Vigna</taxon>
    </lineage>
</organism>
<feature type="domain" description="Pectinesterase inhibitor" evidence="3">
    <location>
        <begin position="46"/>
        <end position="197"/>
    </location>
</feature>
<dbReference type="NCBIfam" id="TIGR01614">
    <property type="entry name" value="PME_inhib"/>
    <property type="match status" value="1"/>
</dbReference>
<feature type="transmembrane region" description="Helical" evidence="2">
    <location>
        <begin position="20"/>
        <end position="39"/>
    </location>
</feature>
<evidence type="ECO:0000256" key="2">
    <source>
        <dbReference type="SAM" id="Phobius"/>
    </source>
</evidence>
<keyword evidence="2" id="KW-0472">Membrane</keyword>
<accession>A0A0L9V3P5</accession>
<dbReference type="AlphaFoldDB" id="A0A0L9V3P5"/>
<evidence type="ECO:0000259" key="3">
    <source>
        <dbReference type="SMART" id="SM00856"/>
    </source>
</evidence>
<name>A0A0L9V3P5_PHAAN</name>
<dbReference type="GO" id="GO:0004857">
    <property type="term" value="F:enzyme inhibitor activity"/>
    <property type="evidence" value="ECO:0007669"/>
    <property type="project" value="InterPro"/>
</dbReference>
<dbReference type="SUPFAM" id="SSF101148">
    <property type="entry name" value="Plant invertase/pectin methylesterase inhibitor"/>
    <property type="match status" value="1"/>
</dbReference>
<dbReference type="Pfam" id="PF04043">
    <property type="entry name" value="PMEI"/>
    <property type="match status" value="1"/>
</dbReference>
<proteinExistence type="predicted"/>
<keyword evidence="2" id="KW-0812">Transmembrane</keyword>
<evidence type="ECO:0000313" key="5">
    <source>
        <dbReference type="Proteomes" id="UP000053144"/>
    </source>
</evidence>
<feature type="compositionally biased region" description="Basic and acidic residues" evidence="1">
    <location>
        <begin position="236"/>
        <end position="250"/>
    </location>
</feature>
<gene>
    <name evidence="4" type="ORF">LR48_Vigan08g052200</name>
</gene>
<dbReference type="InterPro" id="IPR006501">
    <property type="entry name" value="Pectinesterase_inhib_dom"/>
</dbReference>
<feature type="region of interest" description="Disordered" evidence="1">
    <location>
        <begin position="236"/>
        <end position="257"/>
    </location>
</feature>
<keyword evidence="2" id="KW-1133">Transmembrane helix</keyword>
<dbReference type="SMART" id="SM00856">
    <property type="entry name" value="PMEI"/>
    <property type="match status" value="1"/>
</dbReference>
<protein>
    <recommendedName>
        <fullName evidence="3">Pectinesterase inhibitor domain-containing protein</fullName>
    </recommendedName>
</protein>
<dbReference type="Proteomes" id="UP000053144">
    <property type="component" value="Chromosome 8"/>
</dbReference>
<dbReference type="PANTHER" id="PTHR31707">
    <property type="entry name" value="PECTINESTERASE"/>
    <property type="match status" value="1"/>
</dbReference>
<evidence type="ECO:0000313" key="4">
    <source>
        <dbReference type="EMBL" id="KOM49695.1"/>
    </source>
</evidence>
<dbReference type="Gene3D" id="1.20.140.40">
    <property type="entry name" value="Invertase/pectin methylesterase inhibitor family protein"/>
    <property type="match status" value="1"/>
</dbReference>
<reference evidence="5" key="1">
    <citation type="journal article" date="2015" name="Proc. Natl. Acad. Sci. U.S.A.">
        <title>Genome sequencing of adzuki bean (Vigna angularis) provides insight into high starch and low fat accumulation and domestication.</title>
        <authorList>
            <person name="Yang K."/>
            <person name="Tian Z."/>
            <person name="Chen C."/>
            <person name="Luo L."/>
            <person name="Zhao B."/>
            <person name="Wang Z."/>
            <person name="Yu L."/>
            <person name="Li Y."/>
            <person name="Sun Y."/>
            <person name="Li W."/>
            <person name="Chen Y."/>
            <person name="Li Y."/>
            <person name="Zhang Y."/>
            <person name="Ai D."/>
            <person name="Zhao J."/>
            <person name="Shang C."/>
            <person name="Ma Y."/>
            <person name="Wu B."/>
            <person name="Wang M."/>
            <person name="Gao L."/>
            <person name="Sun D."/>
            <person name="Zhang P."/>
            <person name="Guo F."/>
            <person name="Wang W."/>
            <person name="Li Y."/>
            <person name="Wang J."/>
            <person name="Varshney R.K."/>
            <person name="Wang J."/>
            <person name="Ling H.Q."/>
            <person name="Wan P."/>
        </authorList>
    </citation>
    <scope>NUCLEOTIDE SEQUENCE</scope>
    <source>
        <strain evidence="5">cv. Jingnong 6</strain>
    </source>
</reference>
<sequence length="559" mass="63060">METHQSLLDNPRKSVSKTICLIFSVAVVLTSSALIASYISKPSPLFNHDISHRVCDHAIDPSACLAHVLEVEQDPMFGATQNHRFGLLKSFLMKSTSHIERVIGASNAMRVRMNNPGEEAALRDCVELMELSVDRVWDSKANLTKGTTDSAQDAHTWLRRVLTNHVTYLEGLKGRAPRVMEAEVQDLISRARSSLAMFVAVLPPNPEVEVVSLIERASFVRGSTFSGGDWRRNERASLARGEKARREKSMPTDNGPGGDWCRRRRLGLSGRSGMAAVSEQIFPCAICLQQRSYSTTLPIFREVEVNIPQFDYVDDYAVEGYVDDYIVDENVFNSPSMHDENHFLLSHPNVYSPCTEHESESVVDIAFEFEIDSCSESIFVVQPVTLGLGFIPLRVNSLEPQCTNHVAGGTYEFDQQTPTVEDKGAYIHNSLNINRHRLNPLINNLCFLDPAVEDISLLDQIWRMKKFFLKTSLLDPMTEDISLIMIMMFERLNALTVQQRSENVVLEEKKKLFTVQEEERKKRELSVGGEKGFVECTLRGPAATYEFGFLGFEESRLRK</sequence>
<dbReference type="InterPro" id="IPR035513">
    <property type="entry name" value="Invertase/methylesterase_inhib"/>
</dbReference>